<sequence>MMLHSAKCSHQGSRSIQQDAHAIFHDQQASALLAVLADGMGGHEGGQLASRIIVEAAQTQWSEGVPEDARSFFLSICAKAQKDILRLGQESGISPRSTVVLLLIRGTQADWCHIGDSRLYHFHDQQLLHRTRDHSVVQMLFDLEEINEEDMLHHLDRNRLNRSLGGDEAPNPTFGSAMMGPGDGFILCSDGFWEWVTPKEMAGVLWEKGLDRSLQRWVDEAVVRGGTAADNVTAIVVRWPSQREDQLTGPLRVVLPGLPHATKIAVQKHTLHVTLAIIVALLIGFIGGFLLGKLIITNEPPANQADHGAPAARQGNNNNTAVSQSGVPPTSGAQTTGTGQREVPSVPGANTTPEAQGTR</sequence>
<gene>
    <name evidence="4" type="ordered locus">AZOLI_p40558</name>
</gene>
<dbReference type="HOGENOM" id="CLU_034545_5_0_5"/>
<dbReference type="InterPro" id="IPR036457">
    <property type="entry name" value="PPM-type-like_dom_sf"/>
</dbReference>
<evidence type="ECO:0000313" key="4">
    <source>
        <dbReference type="EMBL" id="CBS90929.1"/>
    </source>
</evidence>
<dbReference type="EMBL" id="FQ311872">
    <property type="protein sequence ID" value="CBS90929.1"/>
    <property type="molecule type" value="Genomic_DNA"/>
</dbReference>
<dbReference type="AlphaFoldDB" id="G7ZGE2"/>
<reference evidence="5" key="1">
    <citation type="journal article" date="2011" name="PLoS Genet.">
        <title>Azospirillum genomes reveal transition of bacteria from aquatic to terrestrial environments.</title>
        <authorList>
            <person name="Wisniewski-Dye F."/>
            <person name="Borziak K."/>
            <person name="Khalsa-Moyers G."/>
            <person name="Alexandre G."/>
            <person name="Sukharnikov L.O."/>
            <person name="Wuichet K."/>
            <person name="Hurst G.B."/>
            <person name="McDonald W.H."/>
            <person name="Robertson J.S."/>
            <person name="Barbe V."/>
            <person name="Calteau A."/>
            <person name="Rouy Z."/>
            <person name="Mangenot S."/>
            <person name="Prigent-Combaret C."/>
            <person name="Normand P."/>
            <person name="Boyer M."/>
            <person name="Siguier P."/>
            <person name="Dessaux Y."/>
            <person name="Elmerich C."/>
            <person name="Condemine G."/>
            <person name="Krishnen G."/>
            <person name="Kennedy I."/>
            <person name="Paterson A.H."/>
            <person name="Gonzalez V."/>
            <person name="Mavingui P."/>
            <person name="Zhulin I.B."/>
        </authorList>
    </citation>
    <scope>NUCLEOTIDE SEQUENCE [LARGE SCALE GENOMIC DNA]</scope>
    <source>
        <strain evidence="5">4B</strain>
    </source>
</reference>
<accession>G7ZGE2</accession>
<dbReference type="Proteomes" id="UP000005667">
    <property type="component" value="Plasmid AZO_p4"/>
</dbReference>
<dbReference type="RefSeq" id="WP_014189773.1">
    <property type="nucleotide sequence ID" value="NC_016587.1"/>
</dbReference>
<organism evidence="4 5">
    <name type="scientific">Azospirillum lipoferum (strain 4B)</name>
    <dbReference type="NCBI Taxonomy" id="862719"/>
    <lineage>
        <taxon>Bacteria</taxon>
        <taxon>Pseudomonadati</taxon>
        <taxon>Pseudomonadota</taxon>
        <taxon>Alphaproteobacteria</taxon>
        <taxon>Rhodospirillales</taxon>
        <taxon>Azospirillaceae</taxon>
        <taxon>Azospirillum</taxon>
    </lineage>
</organism>
<protein>
    <submittedName>
        <fullName evidence="4">Serine/threonine phosphatase</fullName>
    </submittedName>
</protein>
<dbReference type="SUPFAM" id="SSF81606">
    <property type="entry name" value="PP2C-like"/>
    <property type="match status" value="1"/>
</dbReference>
<feature type="domain" description="PPM-type phosphatase" evidence="3">
    <location>
        <begin position="4"/>
        <end position="239"/>
    </location>
</feature>
<dbReference type="Pfam" id="PF13672">
    <property type="entry name" value="PP2C_2"/>
    <property type="match status" value="1"/>
</dbReference>
<keyword evidence="5" id="KW-1185">Reference proteome</keyword>
<feature type="transmembrane region" description="Helical" evidence="2">
    <location>
        <begin position="271"/>
        <end position="291"/>
    </location>
</feature>
<dbReference type="PROSITE" id="PS51746">
    <property type="entry name" value="PPM_2"/>
    <property type="match status" value="1"/>
</dbReference>
<evidence type="ECO:0000256" key="2">
    <source>
        <dbReference type="SAM" id="Phobius"/>
    </source>
</evidence>
<evidence type="ECO:0000256" key="1">
    <source>
        <dbReference type="SAM" id="MobiDB-lite"/>
    </source>
</evidence>
<evidence type="ECO:0000259" key="3">
    <source>
        <dbReference type="PROSITE" id="PS51746"/>
    </source>
</evidence>
<dbReference type="SMART" id="SM00332">
    <property type="entry name" value="PP2Cc"/>
    <property type="match status" value="1"/>
</dbReference>
<feature type="compositionally biased region" description="Polar residues" evidence="1">
    <location>
        <begin position="348"/>
        <end position="359"/>
    </location>
</feature>
<feature type="region of interest" description="Disordered" evidence="1">
    <location>
        <begin position="303"/>
        <end position="359"/>
    </location>
</feature>
<geneLocation type="plasmid" evidence="4 5">
    <name>AZO_p4</name>
</geneLocation>
<dbReference type="SMART" id="SM00331">
    <property type="entry name" value="PP2C_SIG"/>
    <property type="match status" value="1"/>
</dbReference>
<keyword evidence="2" id="KW-0812">Transmembrane</keyword>
<dbReference type="CDD" id="cd00143">
    <property type="entry name" value="PP2Cc"/>
    <property type="match status" value="1"/>
</dbReference>
<keyword evidence="2" id="KW-1133">Transmembrane helix</keyword>
<keyword evidence="4" id="KW-0614">Plasmid</keyword>
<proteinExistence type="predicted"/>
<feature type="compositionally biased region" description="Polar residues" evidence="1">
    <location>
        <begin position="314"/>
        <end position="339"/>
    </location>
</feature>
<dbReference type="InterPro" id="IPR001932">
    <property type="entry name" value="PPM-type_phosphatase-like_dom"/>
</dbReference>
<dbReference type="KEGG" id="ali:AZOLI_p40558"/>
<keyword evidence="2" id="KW-0472">Membrane</keyword>
<dbReference type="Gene3D" id="3.60.40.10">
    <property type="entry name" value="PPM-type phosphatase domain"/>
    <property type="match status" value="1"/>
</dbReference>
<evidence type="ECO:0000313" key="5">
    <source>
        <dbReference type="Proteomes" id="UP000005667"/>
    </source>
</evidence>
<dbReference type="OrthoDB" id="9801841at2"/>
<name>G7ZGE2_AZOL4</name>